<evidence type="ECO:0000313" key="1">
    <source>
        <dbReference type="EMBL" id="MBC8559523.1"/>
    </source>
</evidence>
<dbReference type="Proteomes" id="UP000610760">
    <property type="component" value="Unassembled WGS sequence"/>
</dbReference>
<keyword evidence="2" id="KW-1185">Reference proteome</keyword>
<dbReference type="Gene3D" id="3.40.50.720">
    <property type="entry name" value="NAD(P)-binding Rossmann-like Domain"/>
    <property type="match status" value="1"/>
</dbReference>
<dbReference type="SUPFAM" id="SSF51735">
    <property type="entry name" value="NAD(P)-binding Rossmann-fold domains"/>
    <property type="match status" value="1"/>
</dbReference>
<protein>
    <recommendedName>
        <fullName evidence="3">Dehydrogenase</fullName>
    </recommendedName>
</protein>
<dbReference type="AlphaFoldDB" id="A0A926E4E1"/>
<comment type="caution">
    <text evidence="1">The sequence shown here is derived from an EMBL/GenBank/DDBJ whole genome shotgun (WGS) entry which is preliminary data.</text>
</comment>
<reference evidence="1" key="1">
    <citation type="submission" date="2020-08" db="EMBL/GenBank/DDBJ databases">
        <title>Genome public.</title>
        <authorList>
            <person name="Liu C."/>
            <person name="Sun Q."/>
        </authorList>
    </citation>
    <scope>NUCLEOTIDE SEQUENCE</scope>
    <source>
        <strain evidence="1">NSJ-33</strain>
    </source>
</reference>
<name>A0A926E4E1_9FIRM</name>
<dbReference type="EMBL" id="JACRSV010000001">
    <property type="protein sequence ID" value="MBC8559523.1"/>
    <property type="molecule type" value="Genomic_DNA"/>
</dbReference>
<accession>A0A926E4E1</accession>
<dbReference type="InterPro" id="IPR036291">
    <property type="entry name" value="NAD(P)-bd_dom_sf"/>
</dbReference>
<evidence type="ECO:0008006" key="3">
    <source>
        <dbReference type="Google" id="ProtNLM"/>
    </source>
</evidence>
<gene>
    <name evidence="1" type="ORF">H8710_05485</name>
</gene>
<evidence type="ECO:0000313" key="2">
    <source>
        <dbReference type="Proteomes" id="UP000610760"/>
    </source>
</evidence>
<sequence length="298" mass="33206">MKLGIVGLDSSHVSAFTHLLNDPQDPFHLEGARVAWAYPGVPSMDFDFSYNRLDGYTRELRDEFGVEMLDSEEAVAEMADAIFLEQVDSRKRVEQFSKIVTFGKPIFVDKAFALNTADAAQMIGLAQRYKTPLMSCSALRYCQGMNVAMADDSSGSILGADFFGPMPIQPTQNQFFWYGVHTADMLLRAMGRGCESVRVTHTEHHDQMTALWKDGRIGTIRGVRGGANCFGGVIHREKGSQYLNSENDEIPYYASLLAVILSMFQTGTQPDSNEELMEVMRFLEAANQSLKDGRAVRL</sequence>
<dbReference type="Gene3D" id="3.30.360.10">
    <property type="entry name" value="Dihydrodipicolinate Reductase, domain 2"/>
    <property type="match status" value="1"/>
</dbReference>
<organism evidence="1 2">
    <name type="scientific">Fumia xinanensis</name>
    <dbReference type="NCBI Taxonomy" id="2763659"/>
    <lineage>
        <taxon>Bacteria</taxon>
        <taxon>Bacillati</taxon>
        <taxon>Bacillota</taxon>
        <taxon>Clostridia</taxon>
        <taxon>Eubacteriales</taxon>
        <taxon>Oscillospiraceae</taxon>
        <taxon>Fumia</taxon>
    </lineage>
</organism>
<proteinExistence type="predicted"/>